<evidence type="ECO:0000313" key="3">
    <source>
        <dbReference type="Proteomes" id="UP000092600"/>
    </source>
</evidence>
<feature type="region of interest" description="Disordered" evidence="1">
    <location>
        <begin position="1"/>
        <end position="25"/>
    </location>
</feature>
<name>A0A199V2P4_ANACO</name>
<dbReference type="EMBL" id="LSRQ01003602">
    <property type="protein sequence ID" value="OAY71140.1"/>
    <property type="molecule type" value="Genomic_DNA"/>
</dbReference>
<proteinExistence type="predicted"/>
<feature type="compositionally biased region" description="Basic and acidic residues" evidence="1">
    <location>
        <begin position="1"/>
        <end position="21"/>
    </location>
</feature>
<protein>
    <submittedName>
        <fullName evidence="2">Uncharacterized protein</fullName>
    </submittedName>
</protein>
<dbReference type="AlphaFoldDB" id="A0A199V2P4"/>
<evidence type="ECO:0000256" key="1">
    <source>
        <dbReference type="SAM" id="MobiDB-lite"/>
    </source>
</evidence>
<sequence>MDEVKDKNAKQIDTSSRKQEVVDNLPLQKNGRDVEWIGNPNPGSNASAKEKMKSLDLVFCALQVISMMNAGKRQPAAKHASNFLHDCKQRNSVKLFAPKPRGLGLAELGLADIVCKLPTRNTNSAQFFAPKPRGLGLADAESANCLRDSDLLFRLAVPGGNGNKVKTSLTLRAAPPLESPSNFVSIAPLTHSQFLNQDEQVDIIKPLCQKY</sequence>
<evidence type="ECO:0000313" key="2">
    <source>
        <dbReference type="EMBL" id="OAY71140.1"/>
    </source>
</evidence>
<comment type="caution">
    <text evidence="2">The sequence shown here is derived from an EMBL/GenBank/DDBJ whole genome shotgun (WGS) entry which is preliminary data.</text>
</comment>
<reference evidence="2 3" key="1">
    <citation type="journal article" date="2016" name="DNA Res.">
        <title>The draft genome of MD-2 pineapple using hybrid error correction of long reads.</title>
        <authorList>
            <person name="Redwan R.M."/>
            <person name="Saidin A."/>
            <person name="Kumar S.V."/>
        </authorList>
    </citation>
    <scope>NUCLEOTIDE SEQUENCE [LARGE SCALE GENOMIC DNA]</scope>
    <source>
        <strain evidence="3">cv. MD2</strain>
        <tissue evidence="2">Leaf</tissue>
    </source>
</reference>
<accession>A0A199V2P4</accession>
<dbReference type="Proteomes" id="UP000092600">
    <property type="component" value="Unassembled WGS sequence"/>
</dbReference>
<gene>
    <name evidence="2" type="ORF">ACMD2_22577</name>
</gene>
<organism evidence="2 3">
    <name type="scientific">Ananas comosus</name>
    <name type="common">Pineapple</name>
    <name type="synonym">Ananas ananas</name>
    <dbReference type="NCBI Taxonomy" id="4615"/>
    <lineage>
        <taxon>Eukaryota</taxon>
        <taxon>Viridiplantae</taxon>
        <taxon>Streptophyta</taxon>
        <taxon>Embryophyta</taxon>
        <taxon>Tracheophyta</taxon>
        <taxon>Spermatophyta</taxon>
        <taxon>Magnoliopsida</taxon>
        <taxon>Liliopsida</taxon>
        <taxon>Poales</taxon>
        <taxon>Bromeliaceae</taxon>
        <taxon>Bromelioideae</taxon>
        <taxon>Ananas</taxon>
    </lineage>
</organism>